<dbReference type="AlphaFoldDB" id="A0A495JSF1"/>
<dbReference type="EMBL" id="RBKT01000001">
    <property type="protein sequence ID" value="RKR91903.1"/>
    <property type="molecule type" value="Genomic_DNA"/>
</dbReference>
<dbReference type="PANTHER" id="PTHR35807:SF1">
    <property type="entry name" value="TRANSCRIPTIONAL REGULATOR REDD"/>
    <property type="match status" value="1"/>
</dbReference>
<dbReference type="PANTHER" id="PTHR35807">
    <property type="entry name" value="TRANSCRIPTIONAL REGULATOR REDD-RELATED"/>
    <property type="match status" value="1"/>
</dbReference>
<dbReference type="GO" id="GO:0043531">
    <property type="term" value="F:ADP binding"/>
    <property type="evidence" value="ECO:0007669"/>
    <property type="project" value="InterPro"/>
</dbReference>
<dbReference type="GO" id="GO:0006355">
    <property type="term" value="P:regulation of DNA-templated transcription"/>
    <property type="evidence" value="ECO:0007669"/>
    <property type="project" value="InterPro"/>
</dbReference>
<accession>A0A495JSF1</accession>
<dbReference type="InterPro" id="IPR036388">
    <property type="entry name" value="WH-like_DNA-bd_sf"/>
</dbReference>
<dbReference type="InterPro" id="IPR001867">
    <property type="entry name" value="OmpR/PhoB-type_DNA-bd"/>
</dbReference>
<comment type="caution">
    <text evidence="8">The sequence shown here is derived from an EMBL/GenBank/DDBJ whole genome shotgun (WGS) entry which is preliminary data.</text>
</comment>
<dbReference type="Gene3D" id="1.25.40.10">
    <property type="entry name" value="Tetratricopeptide repeat domain"/>
    <property type="match status" value="3"/>
</dbReference>
<dbReference type="SMART" id="SM00862">
    <property type="entry name" value="Trans_reg_C"/>
    <property type="match status" value="1"/>
</dbReference>
<name>A0A495JSF1_9ACTN</name>
<dbReference type="Gene3D" id="1.10.10.10">
    <property type="entry name" value="Winged helix-like DNA-binding domain superfamily/Winged helix DNA-binding domain"/>
    <property type="match status" value="1"/>
</dbReference>
<dbReference type="RefSeq" id="WP_170208751.1">
    <property type="nucleotide sequence ID" value="NZ_RBKT01000001.1"/>
</dbReference>
<dbReference type="Pfam" id="PF00486">
    <property type="entry name" value="Trans_reg_C"/>
    <property type="match status" value="1"/>
</dbReference>
<dbReference type="PRINTS" id="PR00364">
    <property type="entry name" value="DISEASERSIST"/>
</dbReference>
<dbReference type="GO" id="GO:0003677">
    <property type="term" value="F:DNA binding"/>
    <property type="evidence" value="ECO:0007669"/>
    <property type="project" value="UniProtKB-UniRule"/>
</dbReference>
<evidence type="ECO:0000313" key="9">
    <source>
        <dbReference type="Proteomes" id="UP000277671"/>
    </source>
</evidence>
<evidence type="ECO:0000259" key="7">
    <source>
        <dbReference type="PROSITE" id="PS51755"/>
    </source>
</evidence>
<dbReference type="InterPro" id="IPR002182">
    <property type="entry name" value="NB-ARC"/>
</dbReference>
<dbReference type="InterPro" id="IPR016032">
    <property type="entry name" value="Sig_transdc_resp-reg_C-effctor"/>
</dbReference>
<evidence type="ECO:0000256" key="2">
    <source>
        <dbReference type="ARBA" id="ARBA00023015"/>
    </source>
</evidence>
<evidence type="ECO:0000256" key="4">
    <source>
        <dbReference type="ARBA" id="ARBA00023163"/>
    </source>
</evidence>
<dbReference type="Pfam" id="PF00931">
    <property type="entry name" value="NB-ARC"/>
    <property type="match status" value="1"/>
</dbReference>
<keyword evidence="4" id="KW-0804">Transcription</keyword>
<feature type="DNA-binding region" description="OmpR/PhoB-type" evidence="5">
    <location>
        <begin position="1"/>
        <end position="96"/>
    </location>
</feature>
<dbReference type="SMART" id="SM01043">
    <property type="entry name" value="BTAD"/>
    <property type="match status" value="1"/>
</dbReference>
<evidence type="ECO:0000256" key="1">
    <source>
        <dbReference type="ARBA" id="ARBA00005820"/>
    </source>
</evidence>
<evidence type="ECO:0000256" key="5">
    <source>
        <dbReference type="PROSITE-ProRule" id="PRU01091"/>
    </source>
</evidence>
<feature type="region of interest" description="Disordered" evidence="6">
    <location>
        <begin position="251"/>
        <end position="275"/>
    </location>
</feature>
<gene>
    <name evidence="8" type="ORF">BDK92_6331</name>
</gene>
<proteinExistence type="inferred from homology"/>
<dbReference type="Proteomes" id="UP000277671">
    <property type="component" value="Unassembled WGS sequence"/>
</dbReference>
<protein>
    <submittedName>
        <fullName evidence="8">DNA-binding SARP family transcriptional activator</fullName>
    </submittedName>
</protein>
<keyword evidence="3 5" id="KW-0238">DNA-binding</keyword>
<evidence type="ECO:0000256" key="6">
    <source>
        <dbReference type="SAM" id="MobiDB-lite"/>
    </source>
</evidence>
<dbReference type="Pfam" id="PF03704">
    <property type="entry name" value="BTAD"/>
    <property type="match status" value="1"/>
</dbReference>
<dbReference type="SMART" id="SM00028">
    <property type="entry name" value="TPR"/>
    <property type="match status" value="5"/>
</dbReference>
<evidence type="ECO:0000256" key="3">
    <source>
        <dbReference type="ARBA" id="ARBA00023125"/>
    </source>
</evidence>
<dbReference type="Pfam" id="PF13424">
    <property type="entry name" value="TPR_12"/>
    <property type="match status" value="2"/>
</dbReference>
<feature type="domain" description="OmpR/PhoB-type" evidence="7">
    <location>
        <begin position="1"/>
        <end position="96"/>
    </location>
</feature>
<dbReference type="Gene3D" id="3.40.50.300">
    <property type="entry name" value="P-loop containing nucleotide triphosphate hydrolases"/>
    <property type="match status" value="1"/>
</dbReference>
<dbReference type="SUPFAM" id="SSF52540">
    <property type="entry name" value="P-loop containing nucleoside triphosphate hydrolases"/>
    <property type="match status" value="1"/>
</dbReference>
<keyword evidence="2" id="KW-0805">Transcription regulation</keyword>
<dbReference type="CDD" id="cd15831">
    <property type="entry name" value="BTAD"/>
    <property type="match status" value="1"/>
</dbReference>
<dbReference type="GO" id="GO:0000160">
    <property type="term" value="P:phosphorelay signal transduction system"/>
    <property type="evidence" value="ECO:0007669"/>
    <property type="project" value="InterPro"/>
</dbReference>
<dbReference type="InterPro" id="IPR005158">
    <property type="entry name" value="BTAD"/>
</dbReference>
<organism evidence="8 9">
    <name type="scientific">Micromonospora pisi</name>
    <dbReference type="NCBI Taxonomy" id="589240"/>
    <lineage>
        <taxon>Bacteria</taxon>
        <taxon>Bacillati</taxon>
        <taxon>Actinomycetota</taxon>
        <taxon>Actinomycetes</taxon>
        <taxon>Micromonosporales</taxon>
        <taxon>Micromonosporaceae</taxon>
        <taxon>Micromonospora</taxon>
    </lineage>
</organism>
<reference evidence="8 9" key="1">
    <citation type="submission" date="2018-10" db="EMBL/GenBank/DDBJ databases">
        <title>Sequencing the genomes of 1000 actinobacteria strains.</title>
        <authorList>
            <person name="Klenk H.-P."/>
        </authorList>
    </citation>
    <scope>NUCLEOTIDE SEQUENCE [LARGE SCALE GENOMIC DNA]</scope>
    <source>
        <strain evidence="8 9">DSM 45175</strain>
    </source>
</reference>
<dbReference type="PROSITE" id="PS51755">
    <property type="entry name" value="OMPR_PHOB"/>
    <property type="match status" value="1"/>
</dbReference>
<dbReference type="InterPro" id="IPR051677">
    <property type="entry name" value="AfsR-DnrI-RedD_regulator"/>
</dbReference>
<dbReference type="InterPro" id="IPR011990">
    <property type="entry name" value="TPR-like_helical_dom_sf"/>
</dbReference>
<dbReference type="InterPro" id="IPR019734">
    <property type="entry name" value="TPR_rpt"/>
</dbReference>
<comment type="similarity">
    <text evidence="1">Belongs to the AfsR/DnrI/RedD regulatory family.</text>
</comment>
<keyword evidence="9" id="KW-1185">Reference proteome</keyword>
<evidence type="ECO:0000313" key="8">
    <source>
        <dbReference type="EMBL" id="RKR91903.1"/>
    </source>
</evidence>
<dbReference type="SUPFAM" id="SSF48452">
    <property type="entry name" value="TPR-like"/>
    <property type="match status" value="3"/>
</dbReference>
<dbReference type="InterPro" id="IPR027417">
    <property type="entry name" value="P-loop_NTPase"/>
</dbReference>
<sequence>MEFRILGHLEVRVSDSALKLGSAKQQTVLAVLAVEADHFVTADALVDRVWGDAPPVEARGVLHTYIARLRKQLAEAQPTDGGPVIVRQSSGYRLDVTAEQVDALLLRRLRARARESSEPDARQALLRQAVDLWRGEPLAGLPGEWAAVVRESLSQQYVGVLTEWAAGELARRHFGPVSDRLAAAVDKFPLAEPLVVLLMRALQQSGRRAEALSLYARSRHRIAEELGVEPSAELRDLHQAMLREPLVVERDGRALTPTGAPTPAPAPEDTQEDVSPGCHLPADLSDFVGCEAEIRTAQKALTGAPANRAPHLPVVMFSGPGGLGKTALSIHLAHQLRGHFPDGQIFVSLHGHRDAPGELFGRVLRALGVPNAHRLRTPADKIARYRAAISGRRYLIVLDDAPTAGEIRELVPGSAGTALVISSRARLTTLSGACHVEVRFFTPEKSAELLGRIIGPDRVAAEPEMVQSLVELCGGMPLALRIAGARLAARPHWPVSRLVGRMSDERRRLDEMTADGLAVRVSIAVGYAGLTEDARRLFRLVGFLGVTTFGPWLAAALLDSDHEEAEDLLESLFDARLVEVLDGRYRMHDLVRLYAQELAVEEDDQVAGREAVTRAVWTAAAIVLQVGQHTLFAAPRLPVPATAATDTPYAAVVDDSPTWLVTEGDSLVSLVERAAALGLDVAACALADTLMRASFAMRNELHRWDRTHAAALKAAQTAGNAGAEAVIQTGIARLLCVQDRFDEAQRAFRTAIELFETAGDQRGAAIACIGLGRILSDFGPYPEAVPLLDQALTVMEEAGEYAAAAEAAYSLGVVHRELCRDESAVRAFEQSGAGYRRISHWRGEAMSLRGIGLVRRAQGALSEAEDWFQRAHDMIGRHGDKHLQCYTAQSLAKVWIRMGRPERARTPLEQSLAVVRERSDRFGIALMHRTIGEMHLAADQPGVALQHLLPSRDLWLEIGHRLGAARTMRDIGAAHAAAGDCAAAHDAWRNALETFTAFDAREASELPGWRQQWGCTCDIFGVTGAASEQEAAAAGTAPR</sequence>
<dbReference type="SUPFAM" id="SSF46894">
    <property type="entry name" value="C-terminal effector domain of the bipartite response regulators"/>
    <property type="match status" value="1"/>
</dbReference>